<dbReference type="EMBL" id="OBQC01000018">
    <property type="protein sequence ID" value="SOC43949.1"/>
    <property type="molecule type" value="Genomic_DNA"/>
</dbReference>
<keyword evidence="3" id="KW-0677">Repeat</keyword>
<proteinExistence type="inferred from homology"/>
<dbReference type="OrthoDB" id="2740195at2"/>
<organism evidence="6 7">
    <name type="scientific">Ureibacillus acetophenoni</name>
    <dbReference type="NCBI Taxonomy" id="614649"/>
    <lineage>
        <taxon>Bacteria</taxon>
        <taxon>Bacillati</taxon>
        <taxon>Bacillota</taxon>
        <taxon>Bacilli</taxon>
        <taxon>Bacillales</taxon>
        <taxon>Caryophanaceae</taxon>
        <taxon>Ureibacillus</taxon>
    </lineage>
</organism>
<sequence>MENNKNRTVTGTDINEVKRQNAGGASGSSFGGAFSSSTDPQKVREEIAQEAGPFASGQAASQSSQAFGSQSTFGKTASGTDIQKVREEIAQEAGPFGTQASRQSSQSSGNQTVAGTDIDEVKRQNAQSNQNKNFNQ</sequence>
<evidence type="ECO:0000256" key="2">
    <source>
        <dbReference type="ARBA" id="ARBA00014721"/>
    </source>
</evidence>
<name>A0A285UQ55_9BACL</name>
<dbReference type="NCBIfam" id="TIGR01442">
    <property type="entry name" value="SASP_gamma"/>
    <property type="match status" value="1"/>
</dbReference>
<evidence type="ECO:0000256" key="3">
    <source>
        <dbReference type="ARBA" id="ARBA00022737"/>
    </source>
</evidence>
<gene>
    <name evidence="6" type="ORF">SAMN05877842_1187</name>
</gene>
<reference evidence="7" key="1">
    <citation type="submission" date="2017-08" db="EMBL/GenBank/DDBJ databases">
        <authorList>
            <person name="Varghese N."/>
            <person name="Submissions S."/>
        </authorList>
    </citation>
    <scope>NUCLEOTIDE SEQUENCE [LARGE SCALE GENOMIC DNA]</scope>
    <source>
        <strain evidence="7">JC23</strain>
    </source>
</reference>
<feature type="compositionally biased region" description="Low complexity" evidence="5">
    <location>
        <begin position="54"/>
        <end position="71"/>
    </location>
</feature>
<dbReference type="Proteomes" id="UP000219252">
    <property type="component" value="Unassembled WGS sequence"/>
</dbReference>
<feature type="compositionally biased region" description="Polar residues" evidence="5">
    <location>
        <begin position="124"/>
        <end position="136"/>
    </location>
</feature>
<feature type="compositionally biased region" description="Polar residues" evidence="5">
    <location>
        <begin position="98"/>
        <end position="114"/>
    </location>
</feature>
<evidence type="ECO:0000313" key="7">
    <source>
        <dbReference type="Proteomes" id="UP000219252"/>
    </source>
</evidence>
<evidence type="ECO:0000256" key="4">
    <source>
        <dbReference type="ARBA" id="ARBA00022969"/>
    </source>
</evidence>
<dbReference type="AlphaFoldDB" id="A0A285UQ55"/>
<keyword evidence="4" id="KW-0749">Sporulation</keyword>
<accession>A0A285UQ55</accession>
<evidence type="ECO:0000256" key="5">
    <source>
        <dbReference type="SAM" id="MobiDB-lite"/>
    </source>
</evidence>
<evidence type="ECO:0000313" key="6">
    <source>
        <dbReference type="EMBL" id="SOC43949.1"/>
    </source>
</evidence>
<evidence type="ECO:0000256" key="1">
    <source>
        <dbReference type="ARBA" id="ARBA00006710"/>
    </source>
</evidence>
<feature type="region of interest" description="Disordered" evidence="5">
    <location>
        <begin position="1"/>
        <end position="136"/>
    </location>
</feature>
<protein>
    <recommendedName>
        <fullName evidence="2">Small, acid-soluble spore protein gamma-type</fullName>
    </recommendedName>
</protein>
<dbReference type="GO" id="GO:0030435">
    <property type="term" value="P:sporulation resulting in formation of a cellular spore"/>
    <property type="evidence" value="ECO:0007669"/>
    <property type="project" value="UniProtKB-KW"/>
</dbReference>
<feature type="compositionally biased region" description="Polar residues" evidence="5">
    <location>
        <begin position="1"/>
        <end position="13"/>
    </location>
</feature>
<comment type="similarity">
    <text evidence="1">Belongs to the gamma-type SASP family.</text>
</comment>
<feature type="compositionally biased region" description="Polar residues" evidence="5">
    <location>
        <begin position="72"/>
        <end position="81"/>
    </location>
</feature>
<dbReference type="RefSeq" id="WP_141400339.1">
    <property type="nucleotide sequence ID" value="NZ_OBQC01000018.1"/>
</dbReference>
<keyword evidence="7" id="KW-1185">Reference proteome</keyword>
<dbReference type="InterPro" id="IPR006341">
    <property type="entry name" value="Spore_gamma"/>
</dbReference>